<proteinExistence type="predicted"/>
<evidence type="ECO:0008006" key="4">
    <source>
        <dbReference type="Google" id="ProtNLM"/>
    </source>
</evidence>
<protein>
    <recommendedName>
        <fullName evidence="4">AAA+ ATPase domain-containing protein</fullName>
    </recommendedName>
</protein>
<evidence type="ECO:0000313" key="2">
    <source>
        <dbReference type="EMBL" id="CAE7502498.1"/>
    </source>
</evidence>
<sequence>MVHPNTRRSTALLVLVALAHVARHSFVVAPFPALRVQSSLRLSGIVKTRVLRKVGANQHWPYGLVDAEGSEFYARQLDGNFFADVKNSDLFLQALKEDAGEKQVDAIVDRESSIDNLTDAISRDGKLTLVLGGKSVGKSTVTRSVVANFTQAKRSQRTVVFMDMREMPSTDFFTAVLSTAPPLMALRSAVSVAGTSIFIRFLAGVLSIVPKVGKLVADSLAKLLDNMDGKMREQGFVSLVRRAGKGIAIIVDDANLALHEDGNDAKAETAKAALAQITGITKQNVKASVILISSEHGYPFKLAKAGLNLLDIKNIIIAPEVPPVDVFKMLTGHWGMGPRLARLFVATYGGSIDAVYTALGNLMSAGDQFSPLATTSVPGIGNCLGQDDAREHLINIALDGFSPVSSLKQDEGAQMASEENVAGIIPKMAKRPGLWPEVFHETKKKYVLLASTRHVRLLICEALLDEGYIQNSGGKLLRVSPSWFQSLLQRFR</sequence>
<accession>A0A812T1E1</accession>
<dbReference type="PANTHER" id="PTHR37096">
    <property type="entry name" value="YALI0E33429P"/>
    <property type="match status" value="1"/>
</dbReference>
<feature type="signal peptide" evidence="1">
    <location>
        <begin position="1"/>
        <end position="24"/>
    </location>
</feature>
<dbReference type="SUPFAM" id="SSF52540">
    <property type="entry name" value="P-loop containing nucleoside triphosphate hydrolases"/>
    <property type="match status" value="1"/>
</dbReference>
<keyword evidence="1" id="KW-0732">Signal</keyword>
<dbReference type="AlphaFoldDB" id="A0A812T1E1"/>
<dbReference type="InterPro" id="IPR051667">
    <property type="entry name" value="Archaeal_ATPase_domain"/>
</dbReference>
<dbReference type="Gene3D" id="3.40.50.300">
    <property type="entry name" value="P-loop containing nucleotide triphosphate hydrolases"/>
    <property type="match status" value="1"/>
</dbReference>
<dbReference type="PANTHER" id="PTHR37096:SF1">
    <property type="entry name" value="AAA+ ATPASE DOMAIN-CONTAINING PROTEIN"/>
    <property type="match status" value="1"/>
</dbReference>
<reference evidence="2" key="1">
    <citation type="submission" date="2021-02" db="EMBL/GenBank/DDBJ databases">
        <authorList>
            <person name="Dougan E. K."/>
            <person name="Rhodes N."/>
            <person name="Thang M."/>
            <person name="Chan C."/>
        </authorList>
    </citation>
    <scope>NUCLEOTIDE SEQUENCE</scope>
</reference>
<organism evidence="2 3">
    <name type="scientific">Symbiodinium pilosum</name>
    <name type="common">Dinoflagellate</name>
    <dbReference type="NCBI Taxonomy" id="2952"/>
    <lineage>
        <taxon>Eukaryota</taxon>
        <taxon>Sar</taxon>
        <taxon>Alveolata</taxon>
        <taxon>Dinophyceae</taxon>
        <taxon>Suessiales</taxon>
        <taxon>Symbiodiniaceae</taxon>
        <taxon>Symbiodinium</taxon>
    </lineage>
</organism>
<evidence type="ECO:0000256" key="1">
    <source>
        <dbReference type="SAM" id="SignalP"/>
    </source>
</evidence>
<dbReference type="OrthoDB" id="420677at2759"/>
<dbReference type="InterPro" id="IPR027417">
    <property type="entry name" value="P-loop_NTPase"/>
</dbReference>
<feature type="chain" id="PRO_5032821455" description="AAA+ ATPase domain-containing protein" evidence="1">
    <location>
        <begin position="25"/>
        <end position="492"/>
    </location>
</feature>
<dbReference type="Proteomes" id="UP000649617">
    <property type="component" value="Unassembled WGS sequence"/>
</dbReference>
<gene>
    <name evidence="2" type="ORF">SPIL2461_LOCUS13010</name>
</gene>
<dbReference type="EMBL" id="CAJNIZ010027786">
    <property type="protein sequence ID" value="CAE7502498.1"/>
    <property type="molecule type" value="Genomic_DNA"/>
</dbReference>
<name>A0A812T1E1_SYMPI</name>
<evidence type="ECO:0000313" key="3">
    <source>
        <dbReference type="Proteomes" id="UP000649617"/>
    </source>
</evidence>
<keyword evidence="3" id="KW-1185">Reference proteome</keyword>
<comment type="caution">
    <text evidence="2">The sequence shown here is derived from an EMBL/GenBank/DDBJ whole genome shotgun (WGS) entry which is preliminary data.</text>
</comment>